<protein>
    <submittedName>
        <fullName evidence="6">Isoprenylcysteine carboxylmethyltransferase family protein</fullName>
    </submittedName>
</protein>
<feature type="transmembrane region" description="Helical" evidence="5">
    <location>
        <begin position="20"/>
        <end position="37"/>
    </location>
</feature>
<organism evidence="6 7">
    <name type="scientific">Tannerella forsythia</name>
    <name type="common">Bacteroides forsythus</name>
    <dbReference type="NCBI Taxonomy" id="28112"/>
    <lineage>
        <taxon>Bacteria</taxon>
        <taxon>Pseudomonadati</taxon>
        <taxon>Bacteroidota</taxon>
        <taxon>Bacteroidia</taxon>
        <taxon>Bacteroidales</taxon>
        <taxon>Tannerellaceae</taxon>
        <taxon>Tannerella</taxon>
    </lineage>
</organism>
<dbReference type="EMBL" id="RQYN01000063">
    <property type="protein sequence ID" value="RRD71159.1"/>
    <property type="molecule type" value="Genomic_DNA"/>
</dbReference>
<dbReference type="Pfam" id="PF04191">
    <property type="entry name" value="PEMT"/>
    <property type="match status" value="1"/>
</dbReference>
<evidence type="ECO:0000313" key="6">
    <source>
        <dbReference type="EMBL" id="RRD71159.1"/>
    </source>
</evidence>
<keyword evidence="6" id="KW-0808">Transferase</keyword>
<dbReference type="Proteomes" id="UP000279860">
    <property type="component" value="Unassembled WGS sequence"/>
</dbReference>
<feature type="transmembrane region" description="Helical" evidence="5">
    <location>
        <begin position="58"/>
        <end position="77"/>
    </location>
</feature>
<dbReference type="InterPro" id="IPR052527">
    <property type="entry name" value="Metal_cation-efflux_comp"/>
</dbReference>
<feature type="transmembrane region" description="Helical" evidence="5">
    <location>
        <begin position="127"/>
        <end position="155"/>
    </location>
</feature>
<evidence type="ECO:0000313" key="7">
    <source>
        <dbReference type="Proteomes" id="UP000279860"/>
    </source>
</evidence>
<keyword evidence="6" id="KW-0489">Methyltransferase</keyword>
<keyword evidence="4 5" id="KW-0472">Membrane</keyword>
<comment type="subcellular location">
    <subcellularLocation>
        <location evidence="1">Endomembrane system</location>
        <topology evidence="1">Multi-pass membrane protein</topology>
    </subcellularLocation>
</comment>
<sequence>MTMSDFSFFTTLQAGWLNAWIPSFGMVLIQFIYMAIFREGGKRAVDTSWYTAKDKANASVSTILQIAILVLSVFVPFKFGTAWFLAGMAVYVLSLALFVRAFHSYVATPAGKTIKGGVYRWSRNPMYFFFFTGMLGVCIASASLWILLVMIPFIIATHFLILGEERYCEETYGEEYREYKAKTPRYFLFF</sequence>
<gene>
    <name evidence="6" type="ORF">EII41_12070</name>
</gene>
<dbReference type="InterPro" id="IPR007318">
    <property type="entry name" value="Phopholipid_MeTrfase"/>
</dbReference>
<evidence type="ECO:0000256" key="3">
    <source>
        <dbReference type="ARBA" id="ARBA00022989"/>
    </source>
</evidence>
<evidence type="ECO:0000256" key="4">
    <source>
        <dbReference type="ARBA" id="ARBA00023136"/>
    </source>
</evidence>
<comment type="caution">
    <text evidence="6">The sequence shown here is derived from an EMBL/GenBank/DDBJ whole genome shotgun (WGS) entry which is preliminary data.</text>
</comment>
<dbReference type="PANTHER" id="PTHR43847">
    <property type="entry name" value="BLL3993 PROTEIN"/>
    <property type="match status" value="1"/>
</dbReference>
<accession>A0A3P1YJL2</accession>
<feature type="transmembrane region" description="Helical" evidence="5">
    <location>
        <begin position="83"/>
        <end position="106"/>
    </location>
</feature>
<dbReference type="GO" id="GO:0012505">
    <property type="term" value="C:endomembrane system"/>
    <property type="evidence" value="ECO:0007669"/>
    <property type="project" value="UniProtKB-SubCell"/>
</dbReference>
<keyword evidence="2 5" id="KW-0812">Transmembrane</keyword>
<dbReference type="AlphaFoldDB" id="A0A3P1YJL2"/>
<evidence type="ECO:0000256" key="1">
    <source>
        <dbReference type="ARBA" id="ARBA00004127"/>
    </source>
</evidence>
<evidence type="ECO:0000256" key="5">
    <source>
        <dbReference type="SAM" id="Phobius"/>
    </source>
</evidence>
<reference evidence="6 7" key="1">
    <citation type="submission" date="2018-11" db="EMBL/GenBank/DDBJ databases">
        <title>Genomes From Bacteria Associated with the Canine Oral Cavity: a Test Case for Automated Genome-Based Taxonomic Assignment.</title>
        <authorList>
            <person name="Coil D.A."/>
            <person name="Jospin G."/>
            <person name="Darling A.E."/>
            <person name="Wallis C."/>
            <person name="Davis I.J."/>
            <person name="Harris S."/>
            <person name="Eisen J.A."/>
            <person name="Holcombe L.J."/>
            <person name="O'Flynn C."/>
        </authorList>
    </citation>
    <scope>NUCLEOTIDE SEQUENCE [LARGE SCALE GENOMIC DNA]</scope>
    <source>
        <strain evidence="6 7">OH1426_COT-023</strain>
    </source>
</reference>
<proteinExistence type="predicted"/>
<dbReference type="GO" id="GO:0008168">
    <property type="term" value="F:methyltransferase activity"/>
    <property type="evidence" value="ECO:0007669"/>
    <property type="project" value="UniProtKB-KW"/>
</dbReference>
<dbReference type="PANTHER" id="PTHR43847:SF1">
    <property type="entry name" value="BLL3993 PROTEIN"/>
    <property type="match status" value="1"/>
</dbReference>
<keyword evidence="3 5" id="KW-1133">Transmembrane helix</keyword>
<dbReference type="Gene3D" id="1.20.120.1630">
    <property type="match status" value="1"/>
</dbReference>
<dbReference type="RefSeq" id="WP_124790795.1">
    <property type="nucleotide sequence ID" value="NZ_RQYN01000063.1"/>
</dbReference>
<evidence type="ECO:0000256" key="2">
    <source>
        <dbReference type="ARBA" id="ARBA00022692"/>
    </source>
</evidence>
<name>A0A3P1YJL2_TANFO</name>
<dbReference type="GO" id="GO:0032259">
    <property type="term" value="P:methylation"/>
    <property type="evidence" value="ECO:0007669"/>
    <property type="project" value="UniProtKB-KW"/>
</dbReference>